<dbReference type="Pfam" id="PF00734">
    <property type="entry name" value="CBM_1"/>
    <property type="match status" value="1"/>
</dbReference>
<dbReference type="GO" id="GO:0005975">
    <property type="term" value="P:carbohydrate metabolic process"/>
    <property type="evidence" value="ECO:0007669"/>
    <property type="project" value="InterPro"/>
</dbReference>
<reference evidence="4" key="1">
    <citation type="submission" date="2022-07" db="EMBL/GenBank/DDBJ databases">
        <title>Genome Sequence of Xylaria arbuscula.</title>
        <authorList>
            <person name="Buettner E."/>
        </authorList>
    </citation>
    <scope>NUCLEOTIDE SEQUENCE</scope>
    <source>
        <strain evidence="4">VT107</strain>
    </source>
</reference>
<dbReference type="Gene3D" id="3.40.630.30">
    <property type="match status" value="1"/>
</dbReference>
<evidence type="ECO:0008006" key="6">
    <source>
        <dbReference type="Google" id="ProtNLM"/>
    </source>
</evidence>
<accession>A0A9W8TQI4</accession>
<dbReference type="PANTHER" id="PTHR42791">
    <property type="entry name" value="GNAT FAMILY ACETYLTRANSFERASE"/>
    <property type="match status" value="1"/>
</dbReference>
<evidence type="ECO:0000313" key="5">
    <source>
        <dbReference type="Proteomes" id="UP001148614"/>
    </source>
</evidence>
<dbReference type="PROSITE" id="PS51186">
    <property type="entry name" value="GNAT"/>
    <property type="match status" value="1"/>
</dbReference>
<dbReference type="Pfam" id="PF00583">
    <property type="entry name" value="Acetyltransf_1"/>
    <property type="match status" value="1"/>
</dbReference>
<evidence type="ECO:0000256" key="1">
    <source>
        <dbReference type="ARBA" id="ARBA00022729"/>
    </source>
</evidence>
<keyword evidence="5" id="KW-1185">Reference proteome</keyword>
<evidence type="ECO:0000259" key="2">
    <source>
        <dbReference type="PROSITE" id="PS51164"/>
    </source>
</evidence>
<name>A0A9W8TQI4_9PEZI</name>
<comment type="caution">
    <text evidence="4">The sequence shown here is derived from an EMBL/GenBank/DDBJ whole genome shotgun (WGS) entry which is preliminary data.</text>
</comment>
<keyword evidence="1" id="KW-0732">Signal</keyword>
<dbReference type="InterPro" id="IPR052523">
    <property type="entry name" value="Trichothecene_AcTrans"/>
</dbReference>
<dbReference type="Proteomes" id="UP001148614">
    <property type="component" value="Unassembled WGS sequence"/>
</dbReference>
<dbReference type="GO" id="GO:0016747">
    <property type="term" value="F:acyltransferase activity, transferring groups other than amino-acyl groups"/>
    <property type="evidence" value="ECO:0007669"/>
    <property type="project" value="InterPro"/>
</dbReference>
<gene>
    <name evidence="4" type="ORF">NPX13_g3031</name>
</gene>
<dbReference type="AlphaFoldDB" id="A0A9W8TQI4"/>
<dbReference type="SMART" id="SM00236">
    <property type="entry name" value="fCBD"/>
    <property type="match status" value="1"/>
</dbReference>
<dbReference type="GO" id="GO:0005576">
    <property type="term" value="C:extracellular region"/>
    <property type="evidence" value="ECO:0007669"/>
    <property type="project" value="InterPro"/>
</dbReference>
<dbReference type="PANTHER" id="PTHR42791:SF1">
    <property type="entry name" value="N-ACETYLTRANSFERASE DOMAIN-CONTAINING PROTEIN"/>
    <property type="match status" value="1"/>
</dbReference>
<dbReference type="EMBL" id="JANPWZ010000351">
    <property type="protein sequence ID" value="KAJ3577541.1"/>
    <property type="molecule type" value="Genomic_DNA"/>
</dbReference>
<dbReference type="PROSITE" id="PS00562">
    <property type="entry name" value="CBM1_1"/>
    <property type="match status" value="1"/>
</dbReference>
<dbReference type="SUPFAM" id="SSF57180">
    <property type="entry name" value="Cellulose-binding domain"/>
    <property type="match status" value="1"/>
</dbReference>
<feature type="domain" description="N-acetyltransferase" evidence="3">
    <location>
        <begin position="141"/>
        <end position="221"/>
    </location>
</feature>
<protein>
    <recommendedName>
        <fullName evidence="6">CBM1 domain-containing protein</fullName>
    </recommendedName>
</protein>
<dbReference type="InterPro" id="IPR035971">
    <property type="entry name" value="CBD_sf"/>
</dbReference>
<dbReference type="InterPro" id="IPR000182">
    <property type="entry name" value="GNAT_dom"/>
</dbReference>
<dbReference type="VEuPathDB" id="FungiDB:F4678DRAFT_319597"/>
<dbReference type="InterPro" id="IPR000254">
    <property type="entry name" value="CBD"/>
</dbReference>
<dbReference type="SUPFAM" id="SSF55729">
    <property type="entry name" value="Acyl-CoA N-acyltransferases (Nat)"/>
    <property type="match status" value="1"/>
</dbReference>
<feature type="domain" description="CBM1" evidence="2">
    <location>
        <begin position="280"/>
        <end position="316"/>
    </location>
</feature>
<evidence type="ECO:0000259" key="3">
    <source>
        <dbReference type="PROSITE" id="PS51186"/>
    </source>
</evidence>
<proteinExistence type="predicted"/>
<dbReference type="PROSITE" id="PS51164">
    <property type="entry name" value="CBM1_2"/>
    <property type="match status" value="1"/>
</dbReference>
<sequence>MATTTTTITTPQVSRTTKGDYIPHAIPVLTSAFQNDQMFNYFMGALSEKKRKEYLPELLTSFMKAGALNKGIVLEVGSWGCCAMILPPGKRVDNPRTLLQAGLTRAVLLLKLTGVKRMLLEHGTAVKRAKQKEFSPKEMSEFWYLFIIGTHESRQRQGLGGIILEHVKALALNDGRRPVWLEASNDNARRLYAKHGFKEVEEITFGIGLVGPDGLAKKGGEGVKTWAMVLDEKRDTEVALRVTVRDDDPGLVLITVVHLKDTMLSRAAVAAYLFGGAAFAQQAAWGQCGGTGWSGETTCVSGYVCTFLNDYYSQCVPGTATTSVSSTTTTTAGTTTNTSTTLSTVTTTGVTTTTATTTGAGSGTYPTTLESGYYWIRAVASPNYHSYLQAAPTATPSPGPGDAYLLSSTNAGQFNIIDGQLVYNPGSTTSSDTLYMWVEDPTNKTQRTLETWFDADVNPYGEFAFQGDTLTWSVEDISRPNVAAWLVCGDEGQLYINTGAYAYDTPEGCADQTIHSYGGSTADV</sequence>
<dbReference type="VEuPathDB" id="FungiDB:F4678DRAFT_319614"/>
<evidence type="ECO:0000313" key="4">
    <source>
        <dbReference type="EMBL" id="KAJ3577541.1"/>
    </source>
</evidence>
<organism evidence="4 5">
    <name type="scientific">Xylaria arbuscula</name>
    <dbReference type="NCBI Taxonomy" id="114810"/>
    <lineage>
        <taxon>Eukaryota</taxon>
        <taxon>Fungi</taxon>
        <taxon>Dikarya</taxon>
        <taxon>Ascomycota</taxon>
        <taxon>Pezizomycotina</taxon>
        <taxon>Sordariomycetes</taxon>
        <taxon>Xylariomycetidae</taxon>
        <taxon>Xylariales</taxon>
        <taxon>Xylariaceae</taxon>
        <taxon>Xylaria</taxon>
    </lineage>
</organism>
<dbReference type="GO" id="GO:0030248">
    <property type="term" value="F:cellulose binding"/>
    <property type="evidence" value="ECO:0007669"/>
    <property type="project" value="InterPro"/>
</dbReference>
<dbReference type="InterPro" id="IPR016181">
    <property type="entry name" value="Acyl_CoA_acyltransferase"/>
</dbReference>
<dbReference type="CDD" id="cd04301">
    <property type="entry name" value="NAT_SF"/>
    <property type="match status" value="1"/>
</dbReference>